<name>A0AAX6FJY0_IRIPA</name>
<reference evidence="2" key="1">
    <citation type="journal article" date="2023" name="GigaByte">
        <title>Genome assembly of the bearded iris, Iris pallida Lam.</title>
        <authorList>
            <person name="Bruccoleri R.E."/>
            <person name="Oakeley E.J."/>
            <person name="Faust A.M.E."/>
            <person name="Altorfer M."/>
            <person name="Dessus-Babus S."/>
            <person name="Burckhardt D."/>
            <person name="Oertli M."/>
            <person name="Naumann U."/>
            <person name="Petersen F."/>
            <person name="Wong J."/>
        </authorList>
    </citation>
    <scope>NUCLEOTIDE SEQUENCE</scope>
    <source>
        <strain evidence="2">GSM-AAB239-AS_SAM_17_03QT</strain>
    </source>
</reference>
<dbReference type="Proteomes" id="UP001140949">
    <property type="component" value="Unassembled WGS sequence"/>
</dbReference>
<reference evidence="2" key="2">
    <citation type="submission" date="2023-04" db="EMBL/GenBank/DDBJ databases">
        <authorList>
            <person name="Bruccoleri R.E."/>
            <person name="Oakeley E.J."/>
            <person name="Faust A.-M."/>
            <person name="Dessus-Babus S."/>
            <person name="Altorfer M."/>
            <person name="Burckhardt D."/>
            <person name="Oertli M."/>
            <person name="Naumann U."/>
            <person name="Petersen F."/>
            <person name="Wong J."/>
        </authorList>
    </citation>
    <scope>NUCLEOTIDE SEQUENCE</scope>
    <source>
        <strain evidence="2">GSM-AAB239-AS_SAM_17_03QT</strain>
        <tissue evidence="2">Leaf</tissue>
    </source>
</reference>
<sequence length="189" mass="20037">MMIQTQTKVLTRTTSDLVQEGHRRDEGITTPHTPSEIDTDGAPGCDVGGVGIEEEGGGGGGVDDDEGAPRVPACSNAVSRWLYESMIDNILPLLWTIESCANLTVSAMVTCPVCNSVTVRSNPPMVCSVLHRLHEPHNAAVERIQSCYQCRIVRRAETAARSVVAGRHGETPSSGGLGQTPGTVVDHAH</sequence>
<dbReference type="AlphaFoldDB" id="A0AAX6FJY0"/>
<evidence type="ECO:0000313" key="2">
    <source>
        <dbReference type="EMBL" id="KAJ6816670.1"/>
    </source>
</evidence>
<comment type="caution">
    <text evidence="2">The sequence shown here is derived from an EMBL/GenBank/DDBJ whole genome shotgun (WGS) entry which is preliminary data.</text>
</comment>
<organism evidence="2 3">
    <name type="scientific">Iris pallida</name>
    <name type="common">Sweet iris</name>
    <dbReference type="NCBI Taxonomy" id="29817"/>
    <lineage>
        <taxon>Eukaryota</taxon>
        <taxon>Viridiplantae</taxon>
        <taxon>Streptophyta</taxon>
        <taxon>Embryophyta</taxon>
        <taxon>Tracheophyta</taxon>
        <taxon>Spermatophyta</taxon>
        <taxon>Magnoliopsida</taxon>
        <taxon>Liliopsida</taxon>
        <taxon>Asparagales</taxon>
        <taxon>Iridaceae</taxon>
        <taxon>Iridoideae</taxon>
        <taxon>Irideae</taxon>
        <taxon>Iris</taxon>
    </lineage>
</organism>
<gene>
    <name evidence="2" type="ORF">M6B38_415210</name>
</gene>
<dbReference type="EMBL" id="JANAVB010028196">
    <property type="protein sequence ID" value="KAJ6816670.1"/>
    <property type="molecule type" value="Genomic_DNA"/>
</dbReference>
<protein>
    <submittedName>
        <fullName evidence="2">Uncharacterized protein</fullName>
    </submittedName>
</protein>
<keyword evidence="3" id="KW-1185">Reference proteome</keyword>
<proteinExistence type="predicted"/>
<evidence type="ECO:0000313" key="3">
    <source>
        <dbReference type="Proteomes" id="UP001140949"/>
    </source>
</evidence>
<accession>A0AAX6FJY0</accession>
<evidence type="ECO:0000256" key="1">
    <source>
        <dbReference type="SAM" id="MobiDB-lite"/>
    </source>
</evidence>
<feature type="region of interest" description="Disordered" evidence="1">
    <location>
        <begin position="163"/>
        <end position="189"/>
    </location>
</feature>